<reference evidence="2 3" key="1">
    <citation type="submission" date="2017-06" db="EMBL/GenBank/DDBJ databases">
        <authorList>
            <consortium name="Pathogen Informatics"/>
        </authorList>
    </citation>
    <scope>NUCLEOTIDE SEQUENCE [LARGE SCALE GENOMIC DNA]</scope>
    <source>
        <strain evidence="2 3">NCTC12149</strain>
    </source>
</reference>
<evidence type="ECO:0000313" key="2">
    <source>
        <dbReference type="EMBL" id="SNV46818.1"/>
    </source>
</evidence>
<dbReference type="EMBL" id="LT906468">
    <property type="protein sequence ID" value="SNV46818.1"/>
    <property type="molecule type" value="Genomic_DNA"/>
</dbReference>
<dbReference type="PROSITE" id="PS51257">
    <property type="entry name" value="PROKAR_LIPOPROTEIN"/>
    <property type="match status" value="1"/>
</dbReference>
<name>A0AAJ5BZM7_9SPHI</name>
<feature type="signal peptide" evidence="1">
    <location>
        <begin position="1"/>
        <end position="19"/>
    </location>
</feature>
<evidence type="ECO:0000256" key="1">
    <source>
        <dbReference type="SAM" id="SignalP"/>
    </source>
</evidence>
<feature type="chain" id="PRO_5042568681" description="Lipoprotein" evidence="1">
    <location>
        <begin position="20"/>
        <end position="139"/>
    </location>
</feature>
<dbReference type="AlphaFoldDB" id="A0AAJ5BZM7"/>
<organism evidence="2 3">
    <name type="scientific">Sphingobacterium mizutaii</name>
    <dbReference type="NCBI Taxonomy" id="1010"/>
    <lineage>
        <taxon>Bacteria</taxon>
        <taxon>Pseudomonadati</taxon>
        <taxon>Bacteroidota</taxon>
        <taxon>Sphingobacteriia</taxon>
        <taxon>Sphingobacteriales</taxon>
        <taxon>Sphingobacteriaceae</taxon>
        <taxon>Sphingobacterium</taxon>
    </lineage>
</organism>
<proteinExistence type="predicted"/>
<dbReference type="Proteomes" id="UP000215355">
    <property type="component" value="Chromosome 1"/>
</dbReference>
<dbReference type="KEGG" id="smiz:4412673_01286"/>
<gene>
    <name evidence="2" type="ORF">SAMEA4412673_01286</name>
</gene>
<evidence type="ECO:0008006" key="4">
    <source>
        <dbReference type="Google" id="ProtNLM"/>
    </source>
</evidence>
<keyword evidence="1" id="KW-0732">Signal</keyword>
<evidence type="ECO:0000313" key="3">
    <source>
        <dbReference type="Proteomes" id="UP000215355"/>
    </source>
</evidence>
<dbReference type="RefSeq" id="WP_093095099.1">
    <property type="nucleotide sequence ID" value="NZ_CP158798.1"/>
</dbReference>
<protein>
    <recommendedName>
        <fullName evidence="4">Lipoprotein</fullName>
    </recommendedName>
</protein>
<sequence length="139" mass="15324">MKTTTFLRTLLAITAVAGALTTISCGPKDEVKPEKKKTKMVNVVYKINSQVKDLKLNSLVVSGFKGQDSTIAVKDTDKLPREIRLRRPAPAKNAALKIKTTVNKPGKVNLEILVDNKSVKKLEANITDIKKEGVLEHKF</sequence>
<accession>A0AAJ5BZM7</accession>